<evidence type="ECO:0000256" key="1">
    <source>
        <dbReference type="SAM" id="Phobius"/>
    </source>
</evidence>
<keyword evidence="4" id="KW-1185">Reference proteome</keyword>
<dbReference type="Proteomes" id="UP000183794">
    <property type="component" value="Unassembled WGS sequence"/>
</dbReference>
<dbReference type="AlphaFoldDB" id="A0A1K9ZK79"/>
<gene>
    <name evidence="2" type="ORF">MT2528_1784</name>
    <name evidence="3" type="ORF">NVI5450_2008</name>
</gene>
<keyword evidence="1" id="KW-1133">Transmembrane helix</keyword>
<evidence type="ECO:0000313" key="4">
    <source>
        <dbReference type="Proteomes" id="UP000182660"/>
    </source>
</evidence>
<dbReference type="Proteomes" id="UP000182660">
    <property type="component" value="Unassembled WGS sequence"/>
</dbReference>
<name>A0A1K9ZK79_9GAMM</name>
<evidence type="ECO:0000313" key="2">
    <source>
        <dbReference type="EMBL" id="SGY89783.1"/>
    </source>
</evidence>
<evidence type="ECO:0000313" key="5">
    <source>
        <dbReference type="Proteomes" id="UP000183794"/>
    </source>
</evidence>
<organism evidence="3 5">
    <name type="scientific">Moritella viscosa</name>
    <dbReference type="NCBI Taxonomy" id="80854"/>
    <lineage>
        <taxon>Bacteria</taxon>
        <taxon>Pseudomonadati</taxon>
        <taxon>Pseudomonadota</taxon>
        <taxon>Gammaproteobacteria</taxon>
        <taxon>Alteromonadales</taxon>
        <taxon>Moritellaceae</taxon>
        <taxon>Moritella</taxon>
    </lineage>
</organism>
<reference evidence="3 5" key="2">
    <citation type="submission" date="2016-11" db="EMBL/GenBank/DDBJ databases">
        <authorList>
            <person name="Jaros S."/>
            <person name="Januszkiewicz K."/>
            <person name="Wedrychowicz H."/>
        </authorList>
    </citation>
    <scope>NUCLEOTIDE SEQUENCE [LARGE SCALE GENOMIC DNA]</scope>
    <source>
        <strain evidence="3">NVI 5450</strain>
    </source>
</reference>
<keyword evidence="1" id="KW-0472">Membrane</keyword>
<reference evidence="2 4" key="1">
    <citation type="submission" date="2016-11" db="EMBL/GenBank/DDBJ databases">
        <authorList>
            <person name="Klemetsen T."/>
        </authorList>
    </citation>
    <scope>NUCLEOTIDE SEQUENCE [LARGE SCALE GENOMIC DNA]</scope>
    <source>
        <strain evidence="2">MT 2528</strain>
    </source>
</reference>
<dbReference type="EMBL" id="FPLD01000055">
    <property type="protein sequence ID" value="SGY97928.1"/>
    <property type="molecule type" value="Genomic_DNA"/>
</dbReference>
<feature type="transmembrane region" description="Helical" evidence="1">
    <location>
        <begin position="21"/>
        <end position="37"/>
    </location>
</feature>
<protein>
    <submittedName>
        <fullName evidence="3">Uncharacterized protein</fullName>
    </submittedName>
</protein>
<evidence type="ECO:0000313" key="3">
    <source>
        <dbReference type="EMBL" id="SGY97928.1"/>
    </source>
</evidence>
<sequence length="39" mass="4389">MQIALLKFNFISGKCNLRNTIGFLLIIYLISAAQVAYKV</sequence>
<accession>A0A1K9ZK79</accession>
<keyword evidence="1" id="KW-0812">Transmembrane</keyword>
<proteinExistence type="predicted"/>
<dbReference type="EMBL" id="FPLJ01000047">
    <property type="protein sequence ID" value="SGY89783.1"/>
    <property type="molecule type" value="Genomic_DNA"/>
</dbReference>